<evidence type="ECO:0000256" key="3">
    <source>
        <dbReference type="ARBA" id="ARBA00022989"/>
    </source>
</evidence>
<evidence type="ECO:0000256" key="2">
    <source>
        <dbReference type="ARBA" id="ARBA00022692"/>
    </source>
</evidence>
<name>A0A1X7JHL0_9BACT</name>
<feature type="transmembrane region" description="Helical" evidence="5">
    <location>
        <begin position="123"/>
        <end position="141"/>
    </location>
</feature>
<dbReference type="InterPro" id="IPR001902">
    <property type="entry name" value="SLC26A/SulP_fam"/>
</dbReference>
<feature type="transmembrane region" description="Helical" evidence="5">
    <location>
        <begin position="396"/>
        <end position="428"/>
    </location>
</feature>
<feature type="transmembrane region" description="Helical" evidence="5">
    <location>
        <begin position="91"/>
        <end position="111"/>
    </location>
</feature>
<feature type="transmembrane region" description="Helical" evidence="5">
    <location>
        <begin position="178"/>
        <end position="197"/>
    </location>
</feature>
<evidence type="ECO:0000313" key="7">
    <source>
        <dbReference type="EMBL" id="SMG27555.1"/>
    </source>
</evidence>
<organism evidence="7 8">
    <name type="scientific">Marivirga sericea</name>
    <dbReference type="NCBI Taxonomy" id="1028"/>
    <lineage>
        <taxon>Bacteria</taxon>
        <taxon>Pseudomonadati</taxon>
        <taxon>Bacteroidota</taxon>
        <taxon>Cytophagia</taxon>
        <taxon>Cytophagales</taxon>
        <taxon>Marivirgaceae</taxon>
        <taxon>Marivirga</taxon>
    </lineage>
</organism>
<evidence type="ECO:0000313" key="8">
    <source>
        <dbReference type="Proteomes" id="UP000193804"/>
    </source>
</evidence>
<evidence type="ECO:0000256" key="5">
    <source>
        <dbReference type="SAM" id="Phobius"/>
    </source>
</evidence>
<dbReference type="Pfam" id="PF00916">
    <property type="entry name" value="Sulfate_transp"/>
    <property type="match status" value="1"/>
</dbReference>
<reference evidence="8" key="1">
    <citation type="submission" date="2017-04" db="EMBL/GenBank/DDBJ databases">
        <authorList>
            <person name="Varghese N."/>
            <person name="Submissions S."/>
        </authorList>
    </citation>
    <scope>NUCLEOTIDE SEQUENCE [LARGE SCALE GENOMIC DNA]</scope>
    <source>
        <strain evidence="8">DSM 4125</strain>
    </source>
</reference>
<evidence type="ECO:0000259" key="6">
    <source>
        <dbReference type="Pfam" id="PF00916"/>
    </source>
</evidence>
<dbReference type="PANTHER" id="PTHR11814">
    <property type="entry name" value="SULFATE TRANSPORTER"/>
    <property type="match status" value="1"/>
</dbReference>
<dbReference type="GO" id="GO:0016020">
    <property type="term" value="C:membrane"/>
    <property type="evidence" value="ECO:0007669"/>
    <property type="project" value="UniProtKB-SubCell"/>
</dbReference>
<keyword evidence="3 5" id="KW-1133">Transmembrane helix</keyword>
<feature type="domain" description="SLC26A/SulP transporter" evidence="6">
    <location>
        <begin position="17"/>
        <end position="401"/>
    </location>
</feature>
<feature type="transmembrane region" description="Helical" evidence="5">
    <location>
        <begin position="68"/>
        <end position="85"/>
    </location>
</feature>
<feature type="transmembrane region" description="Helical" evidence="5">
    <location>
        <begin position="308"/>
        <end position="330"/>
    </location>
</feature>
<dbReference type="InterPro" id="IPR011547">
    <property type="entry name" value="SLC26A/SulP_dom"/>
</dbReference>
<dbReference type="AlphaFoldDB" id="A0A1X7JHL0"/>
<feature type="transmembrane region" description="Helical" evidence="5">
    <location>
        <begin position="342"/>
        <end position="360"/>
    </location>
</feature>
<evidence type="ECO:0000256" key="4">
    <source>
        <dbReference type="ARBA" id="ARBA00023136"/>
    </source>
</evidence>
<dbReference type="STRING" id="1028.SAMN05661096_01624"/>
<keyword evidence="8" id="KW-1185">Reference proteome</keyword>
<feature type="transmembrane region" description="Helical" evidence="5">
    <location>
        <begin position="209"/>
        <end position="230"/>
    </location>
</feature>
<dbReference type="Proteomes" id="UP000193804">
    <property type="component" value="Unassembled WGS sequence"/>
</dbReference>
<comment type="subcellular location">
    <subcellularLocation>
        <location evidence="1">Membrane</location>
        <topology evidence="1">Multi-pass membrane protein</topology>
    </subcellularLocation>
</comment>
<dbReference type="RefSeq" id="WP_176223746.1">
    <property type="nucleotide sequence ID" value="NZ_FXAW01000003.1"/>
</dbReference>
<feature type="transmembrane region" description="Helical" evidence="5">
    <location>
        <begin position="46"/>
        <end position="63"/>
    </location>
</feature>
<gene>
    <name evidence="7" type="ORF">SAMN05661096_01624</name>
</gene>
<evidence type="ECO:0000256" key="1">
    <source>
        <dbReference type="ARBA" id="ARBA00004141"/>
    </source>
</evidence>
<dbReference type="EMBL" id="FXAW01000003">
    <property type="protein sequence ID" value="SMG27555.1"/>
    <property type="molecule type" value="Genomic_DNA"/>
</dbReference>
<accession>A0A1X7JHL0</accession>
<dbReference type="GO" id="GO:0055085">
    <property type="term" value="P:transmembrane transport"/>
    <property type="evidence" value="ECO:0007669"/>
    <property type="project" value="InterPro"/>
</dbReference>
<protein>
    <submittedName>
        <fullName evidence="7">Sulfate permease, MFS superfamily</fullName>
    </submittedName>
</protein>
<proteinExistence type="predicted"/>
<keyword evidence="2 5" id="KW-0812">Transmembrane</keyword>
<sequence>MSESKFSTYTGITFKHFKNDSLSSIVVFLVAMPLCLGIALASGAPLFSGLVTGIVGGIVVALLSGSQLAVSGPAAGLAVIVYDAIADIGFFEGFLVAVVLAGVIQLLLGFLKAGTIGNYFPSSVIKGMLAAIGILLIIKQIPHVFGYDEDYLGDLDFWQNNDENALTALVSAFQNIEFTAFIISVISLIILIGWSYIKNNTIKSIPAPLVVVFVGVGINALFIAMGNGMALSQEHLVTIPVLGENTSFEELFVFPDWSVLSNPTIYTVAITIAIVASLETLLSVEAVDKLDPQKRRTPLNKELKAQGIGNILAGLIGGLPMTAVIVRGTVNINSGAKTKLSAFLHGVLLIVAILIIPTILNMIPYASLAAILLFTGYKLANVNLMKEMYKVGPTQFYPFVITIVAIVFTDLLVGIIIGLLAGFLNILLKNMKNTYSFDKESHKEGEPIRLVLSDEVSFLNKASMVKTLDQIPENAKVIIDARKSKFIDFDVIEAIELFTNEGAQYKNIEVELLGFDEFHKKYSFK</sequence>
<keyword evidence="4 5" id="KW-0472">Membrane</keyword>
<feature type="transmembrane region" description="Helical" evidence="5">
    <location>
        <begin position="265"/>
        <end position="287"/>
    </location>
</feature>
<feature type="transmembrane region" description="Helical" evidence="5">
    <location>
        <begin position="21"/>
        <end position="40"/>
    </location>
</feature>